<dbReference type="Gene3D" id="2.60.120.590">
    <property type="entry name" value="Alpha-ketoglutarate-dependent dioxygenase AlkB-like"/>
    <property type="match status" value="1"/>
</dbReference>
<evidence type="ECO:0000313" key="4">
    <source>
        <dbReference type="Proteomes" id="UP000799753"/>
    </source>
</evidence>
<keyword evidence="4" id="KW-1185">Reference proteome</keyword>
<evidence type="ECO:0000313" key="3">
    <source>
        <dbReference type="EMBL" id="KAF2636324.1"/>
    </source>
</evidence>
<dbReference type="GO" id="GO:0008198">
    <property type="term" value="F:ferrous iron binding"/>
    <property type="evidence" value="ECO:0007669"/>
    <property type="project" value="TreeGrafter"/>
</dbReference>
<feature type="region of interest" description="Disordered" evidence="1">
    <location>
        <begin position="785"/>
        <end position="809"/>
    </location>
</feature>
<reference evidence="3" key="1">
    <citation type="journal article" date="2020" name="Stud. Mycol.">
        <title>101 Dothideomycetes genomes: a test case for predicting lifestyles and emergence of pathogens.</title>
        <authorList>
            <person name="Haridas S."/>
            <person name="Albert R."/>
            <person name="Binder M."/>
            <person name="Bloem J."/>
            <person name="Labutti K."/>
            <person name="Salamov A."/>
            <person name="Andreopoulos B."/>
            <person name="Baker S."/>
            <person name="Barry K."/>
            <person name="Bills G."/>
            <person name="Bluhm B."/>
            <person name="Cannon C."/>
            <person name="Castanera R."/>
            <person name="Culley D."/>
            <person name="Daum C."/>
            <person name="Ezra D."/>
            <person name="Gonzalez J."/>
            <person name="Henrissat B."/>
            <person name="Kuo A."/>
            <person name="Liang C."/>
            <person name="Lipzen A."/>
            <person name="Lutzoni F."/>
            <person name="Magnuson J."/>
            <person name="Mondo S."/>
            <person name="Nolan M."/>
            <person name="Ohm R."/>
            <person name="Pangilinan J."/>
            <person name="Park H.-J."/>
            <person name="Ramirez L."/>
            <person name="Alfaro M."/>
            <person name="Sun H."/>
            <person name="Tritt A."/>
            <person name="Yoshinaga Y."/>
            <person name="Zwiers L.-H."/>
            <person name="Turgeon B."/>
            <person name="Goodwin S."/>
            <person name="Spatafora J."/>
            <person name="Crous P."/>
            <person name="Grigoriev I."/>
        </authorList>
    </citation>
    <scope>NUCLEOTIDE SEQUENCE</scope>
    <source>
        <strain evidence="3">CBS 473.64</strain>
    </source>
</reference>
<feature type="compositionally biased region" description="Polar residues" evidence="1">
    <location>
        <begin position="43"/>
        <end position="63"/>
    </location>
</feature>
<dbReference type="GO" id="GO:0006307">
    <property type="term" value="P:DNA alkylation repair"/>
    <property type="evidence" value="ECO:0007669"/>
    <property type="project" value="TreeGrafter"/>
</dbReference>
<dbReference type="Pfam" id="PF13532">
    <property type="entry name" value="2OG-FeII_Oxy_2"/>
    <property type="match status" value="1"/>
</dbReference>
<dbReference type="PANTHER" id="PTHR31573:SF4">
    <property type="entry name" value="FE2OG DIOXYGENASE DOMAIN-CONTAINING PROTEIN"/>
    <property type="match status" value="1"/>
</dbReference>
<feature type="region of interest" description="Disordered" evidence="1">
    <location>
        <begin position="75"/>
        <end position="113"/>
    </location>
</feature>
<dbReference type="EMBL" id="MU006799">
    <property type="protein sequence ID" value="KAF2636324.1"/>
    <property type="molecule type" value="Genomic_DNA"/>
</dbReference>
<dbReference type="AlphaFoldDB" id="A0A6A6RQL8"/>
<gene>
    <name evidence="3" type="ORF">P280DRAFT_409756</name>
</gene>
<dbReference type="OrthoDB" id="2163491at2759"/>
<organism evidence="3 4">
    <name type="scientific">Massarina eburnea CBS 473.64</name>
    <dbReference type="NCBI Taxonomy" id="1395130"/>
    <lineage>
        <taxon>Eukaryota</taxon>
        <taxon>Fungi</taxon>
        <taxon>Dikarya</taxon>
        <taxon>Ascomycota</taxon>
        <taxon>Pezizomycotina</taxon>
        <taxon>Dothideomycetes</taxon>
        <taxon>Pleosporomycetidae</taxon>
        <taxon>Pleosporales</taxon>
        <taxon>Massarineae</taxon>
        <taxon>Massarinaceae</taxon>
        <taxon>Massarina</taxon>
    </lineage>
</organism>
<dbReference type="PANTHER" id="PTHR31573">
    <property type="entry name" value="ALPHA-KETOGLUTARATE-DEPENDENT DIOXYGENASE ALKB HOMOLOG 2"/>
    <property type="match status" value="1"/>
</dbReference>
<evidence type="ECO:0000256" key="1">
    <source>
        <dbReference type="SAM" id="MobiDB-lite"/>
    </source>
</evidence>
<dbReference type="Proteomes" id="UP000799753">
    <property type="component" value="Unassembled WGS sequence"/>
</dbReference>
<dbReference type="GO" id="GO:0035516">
    <property type="term" value="F:broad specificity oxidative DNA demethylase activity"/>
    <property type="evidence" value="ECO:0007669"/>
    <property type="project" value="TreeGrafter"/>
</dbReference>
<name>A0A6A6RQL8_9PLEO</name>
<dbReference type="SUPFAM" id="SSF51197">
    <property type="entry name" value="Clavaminate synthase-like"/>
    <property type="match status" value="1"/>
</dbReference>
<proteinExistence type="predicted"/>
<feature type="compositionally biased region" description="Polar residues" evidence="1">
    <location>
        <begin position="79"/>
        <end position="113"/>
    </location>
</feature>
<accession>A0A6A6RQL8</accession>
<protein>
    <recommendedName>
        <fullName evidence="2">Alpha-ketoglutarate-dependent dioxygenase AlkB-like domain-containing protein</fullName>
    </recommendedName>
</protein>
<sequence>MTSNSSSLQFPSPYTPTKRRKNVVDSDIAVGVNSASKRRRENSSPLTQHHSQDTQINPYDTTQDLPACQSQLEDEQFAQPRTQLGPPTSSQYLDSQFLQSPEGQRVSYSTPSTDLDVPALPVKPLWTAPSPPASIRSDTHTSSSFHTADLHKLAEQLKPSRITPKPESNGQPEVWADTRMELCETLHYYRSYHGGCYATGGFARAFMFADSSHPRDYMDASVIISRAGGGLAKDKETGAMSMGRDQTEGPVVQSLRNSIAQLNPVVIITADNNPYAPSKPPHPYCVMDYFKPINIWWEKTKGKKFMRFRFEKLNSKQKSWWQPKGVPEVAVPGSLDPPITQCCSICSVQSCQVYLQCWMCLQPNCSGFWKVPTEGGTLQEPEENSLVYDPRFLKQHTPWPNDNHVYPLASVDVQLSGQSIAGEDCLRAHWSGVVCPLCGRCNSRLSWTGWKCASPGCSFEKRPPHTLIPAASLHDAFNPVSAAYTPSRDTHLPAVKLSVSFAHNYRINRFEIPGVEGFITHMIANKTVIEEAGGPNVMYEELQRVDIGLARRPMGHDHFTRHYAVNYGMPYKFIAATASNSFTGSARPITETRSRLNWAAKYLLSQETGMSIEDVGKKWKEKEFNEVLALGYFEQQKISYHDDGETGIGPTIATLSLGDTGTMRIRMKAKHFNGVSKASVYNTSPPLSGSAQFERRSEIHPTLLALHQTDKKAYNQRLKDLPKELGLKNGGTARDAVTMVLQHGDVVIMHGAELQKYYEHSVDHAGKLRFALTCRYIDSETLGHGDKPTYGVAPDDGDYDGARLPLPGS</sequence>
<dbReference type="InterPro" id="IPR032852">
    <property type="entry name" value="ALKBH2"/>
</dbReference>
<dbReference type="InterPro" id="IPR037151">
    <property type="entry name" value="AlkB-like_sf"/>
</dbReference>
<feature type="region of interest" description="Disordered" evidence="1">
    <location>
        <begin position="1"/>
        <end position="63"/>
    </location>
</feature>
<dbReference type="InterPro" id="IPR027450">
    <property type="entry name" value="AlkB-like"/>
</dbReference>
<feature type="compositionally biased region" description="Polar residues" evidence="1">
    <location>
        <begin position="1"/>
        <end position="12"/>
    </location>
</feature>
<feature type="domain" description="Alpha-ketoglutarate-dependent dioxygenase AlkB-like" evidence="2">
    <location>
        <begin position="609"/>
        <end position="767"/>
    </location>
</feature>
<evidence type="ECO:0000259" key="2">
    <source>
        <dbReference type="Pfam" id="PF13532"/>
    </source>
</evidence>
<dbReference type="GO" id="GO:0051747">
    <property type="term" value="F:cytosine C-5 DNA demethylase activity"/>
    <property type="evidence" value="ECO:0007669"/>
    <property type="project" value="TreeGrafter"/>
</dbReference>